<dbReference type="Proteomes" id="UP000178427">
    <property type="component" value="Unassembled WGS sequence"/>
</dbReference>
<sequence length="381" mass="42927">MAEFREQTENTPNAGPGHTPADIFNATAWFTPAESQRFNDIAGITFPDRIAHQEYNGKPLVGDVRFKSVTVDGVRIEMPDNYFTFNPDGTRPDNILFVYTPGEHVPDWDYSKEPLLNAAELNPGKPFVDGGCGTGVKATLMGKYLDGRGLDNKILLVDPNMRALETTRQNILRNNLNEKRYEAYHGTLHEVLPKFPSGEIAGAYINPPYQARPEHIDIALHADGGADGLKVTRELLADLLPRLSEGGVIACHTKSPAFENKNGFATYPLIVDDLVEGRIIPKERMNEYEIRFSRACPPMDMYEFYRLVYRDKQNDFAKHLSEQYPLVDMTLLLITRKKGQQGLVVKEDPMPANPEGVEWGYKDGKVVEQGHVLWHQLFVPK</sequence>
<reference evidence="5 6" key="1">
    <citation type="journal article" date="2016" name="Nat. Commun.">
        <title>Thousands of microbial genomes shed light on interconnected biogeochemical processes in an aquifer system.</title>
        <authorList>
            <person name="Anantharaman K."/>
            <person name="Brown C.T."/>
            <person name="Hug L.A."/>
            <person name="Sharon I."/>
            <person name="Castelle C.J."/>
            <person name="Probst A.J."/>
            <person name="Thomas B.C."/>
            <person name="Singh A."/>
            <person name="Wilkins M.J."/>
            <person name="Karaoz U."/>
            <person name="Brodie E.L."/>
            <person name="Williams K.H."/>
            <person name="Hubbard S.S."/>
            <person name="Banfield J.F."/>
        </authorList>
    </citation>
    <scope>NUCLEOTIDE SEQUENCE [LARGE SCALE GENOMIC DNA]</scope>
</reference>
<evidence type="ECO:0008006" key="7">
    <source>
        <dbReference type="Google" id="ProtNLM"/>
    </source>
</evidence>
<keyword evidence="1" id="KW-0489">Methyltransferase</keyword>
<evidence type="ECO:0000256" key="2">
    <source>
        <dbReference type="ARBA" id="ARBA00022679"/>
    </source>
</evidence>
<dbReference type="GO" id="GO:0035657">
    <property type="term" value="C:eRF1 methyltransferase complex"/>
    <property type="evidence" value="ECO:0007669"/>
    <property type="project" value="TreeGrafter"/>
</dbReference>
<evidence type="ECO:0000313" key="6">
    <source>
        <dbReference type="Proteomes" id="UP000178427"/>
    </source>
</evidence>
<dbReference type="Gene3D" id="3.40.50.150">
    <property type="entry name" value="Vaccinia Virus protein VP39"/>
    <property type="match status" value="1"/>
</dbReference>
<dbReference type="SUPFAM" id="SSF53335">
    <property type="entry name" value="S-adenosyl-L-methionine-dependent methyltransferases"/>
    <property type="match status" value="1"/>
</dbReference>
<dbReference type="CDD" id="cd02440">
    <property type="entry name" value="AdoMet_MTases"/>
    <property type="match status" value="1"/>
</dbReference>
<dbReference type="GO" id="GO:0008757">
    <property type="term" value="F:S-adenosylmethionine-dependent methyltransferase activity"/>
    <property type="evidence" value="ECO:0007669"/>
    <property type="project" value="TreeGrafter"/>
</dbReference>
<dbReference type="STRING" id="1798513.A3A40_01415"/>
<evidence type="ECO:0000256" key="3">
    <source>
        <dbReference type="ARBA" id="ARBA00022691"/>
    </source>
</evidence>
<dbReference type="EMBL" id="MFMA01000038">
    <property type="protein sequence ID" value="OGG73766.1"/>
    <property type="molecule type" value="Genomic_DNA"/>
</dbReference>
<dbReference type="PANTHER" id="PTHR45875">
    <property type="entry name" value="METHYLTRANSFERASE N6AMT1"/>
    <property type="match status" value="1"/>
</dbReference>
<organism evidence="5 6">
    <name type="scientific">Candidatus Kaiserbacteria bacterium RIFCSPLOWO2_01_FULL_54_20</name>
    <dbReference type="NCBI Taxonomy" id="1798513"/>
    <lineage>
        <taxon>Bacteria</taxon>
        <taxon>Candidatus Kaiseribacteriota</taxon>
    </lineage>
</organism>
<protein>
    <recommendedName>
        <fullName evidence="7">Methyltransferase small domain-containing protein</fullName>
    </recommendedName>
</protein>
<gene>
    <name evidence="5" type="ORF">A3A40_01415</name>
</gene>
<dbReference type="GO" id="GO:0032259">
    <property type="term" value="P:methylation"/>
    <property type="evidence" value="ECO:0007669"/>
    <property type="project" value="UniProtKB-KW"/>
</dbReference>
<accession>A0A1F6EJH7</accession>
<proteinExistence type="predicted"/>
<dbReference type="InterPro" id="IPR029063">
    <property type="entry name" value="SAM-dependent_MTases_sf"/>
</dbReference>
<evidence type="ECO:0000256" key="1">
    <source>
        <dbReference type="ARBA" id="ARBA00022603"/>
    </source>
</evidence>
<keyword evidence="2" id="KW-0808">Transferase</keyword>
<dbReference type="InterPro" id="IPR052190">
    <property type="entry name" value="Euk-Arch_PrmC-MTase"/>
</dbReference>
<dbReference type="GO" id="GO:0008276">
    <property type="term" value="F:protein methyltransferase activity"/>
    <property type="evidence" value="ECO:0007669"/>
    <property type="project" value="TreeGrafter"/>
</dbReference>
<evidence type="ECO:0000256" key="4">
    <source>
        <dbReference type="SAM" id="MobiDB-lite"/>
    </source>
</evidence>
<dbReference type="Pfam" id="PF13578">
    <property type="entry name" value="Methyltransf_24"/>
    <property type="match status" value="1"/>
</dbReference>
<dbReference type="AlphaFoldDB" id="A0A1F6EJH7"/>
<comment type="caution">
    <text evidence="5">The sequence shown here is derived from an EMBL/GenBank/DDBJ whole genome shotgun (WGS) entry which is preliminary data.</text>
</comment>
<name>A0A1F6EJH7_9BACT</name>
<dbReference type="PANTHER" id="PTHR45875:SF1">
    <property type="entry name" value="METHYLTRANSFERASE N6AMT1"/>
    <property type="match status" value="1"/>
</dbReference>
<keyword evidence="3" id="KW-0949">S-adenosyl-L-methionine</keyword>
<feature type="region of interest" description="Disordered" evidence="4">
    <location>
        <begin position="1"/>
        <end position="21"/>
    </location>
</feature>
<evidence type="ECO:0000313" key="5">
    <source>
        <dbReference type="EMBL" id="OGG73766.1"/>
    </source>
</evidence>